<evidence type="ECO:0000256" key="1">
    <source>
        <dbReference type="SAM" id="MobiDB-lite"/>
    </source>
</evidence>
<dbReference type="GO" id="GO:0003677">
    <property type="term" value="F:DNA binding"/>
    <property type="evidence" value="ECO:0007669"/>
    <property type="project" value="UniProtKB-KW"/>
</dbReference>
<name>A0A846RVF1_9MICO</name>
<keyword evidence="4" id="KW-1185">Reference proteome</keyword>
<evidence type="ECO:0000259" key="2">
    <source>
        <dbReference type="PROSITE" id="PS50043"/>
    </source>
</evidence>
<dbReference type="Proteomes" id="UP000576792">
    <property type="component" value="Unassembled WGS sequence"/>
</dbReference>
<feature type="domain" description="HTH luxR-type" evidence="2">
    <location>
        <begin position="758"/>
        <end position="823"/>
    </location>
</feature>
<dbReference type="InterPro" id="IPR036388">
    <property type="entry name" value="WH-like_DNA-bd_sf"/>
</dbReference>
<keyword evidence="3" id="KW-0238">DNA-binding</keyword>
<dbReference type="SUPFAM" id="SSF46894">
    <property type="entry name" value="C-terminal effector domain of the bipartite response regulators"/>
    <property type="match status" value="1"/>
</dbReference>
<evidence type="ECO:0000313" key="4">
    <source>
        <dbReference type="Proteomes" id="UP000576792"/>
    </source>
</evidence>
<sequence>MDLLTAESLSTDSPSTQPGARIRDRFGDDEWDHRYGEQGVMTSMSGPSQTPEVCANPSEFARELGLEEGIMATELFAASGGRLSLGRAAVGVIGGVFAGEDASELSVSHDVASSSFADHVAGLAPRLDLGLAQADTCQAAVLSHLGVFTRQTALLVVAMVGSRMAGEMSLRDPEGLLMRLRLEGILVSVDTDDERKLYRIPNLIAGALRRELSKRPAAPSLIAALVSGLADHVENAQIVDAHILDDVLTLARKFEQWSQLARVQESVGLPMFLIAPRATCRAFGHLPTQALVAAPDLRFLAALTDDVLDRLANGSSGADIRDVVVEETRAGRMRAFFPGPGDRGTTSPRTGPGPSQPSELDGEPVDLHQTGAGHLPQAGAGHVPQAAGHLLGESAEEGFISTLARLVALTRDERHDEAASLGLAWSAEPHGRWAQMVVRLLTAISLFHSSQFRRSVSILSELESDATSSHVEGDFLLPAVIAWTALASVASGDHERADQFLTRIDEDLNDPIIVEELVHPAAHVALALRALDRLDLGRAKTEMAELSAYPENRSLWAYLPVIGRTIALLTATTESNLLFVNDDVEKHRDPSGMSVTGRDLLAASRSMVFISLGQLKWAEVELERMSQTSDARIVLKVRVEFVAGRFDNAIALADTWFYNRSLTPTKRAELAVIKSAALLRTGREAEAVAEFVTAIGLATWVSTLLPVVLLPQPDRNRLLDLTADHVVFNDAFAAFSGQYRDRDELIANLRTVGPIAVSSATLPQLSSGEAQLLDLLAQGLSIPQISTELHQVTGTVKNRLSALYRKFEVSGRSEVLTRARAMGFLTLS</sequence>
<feature type="region of interest" description="Disordered" evidence="1">
    <location>
        <begin position="1"/>
        <end position="24"/>
    </location>
</feature>
<feature type="region of interest" description="Disordered" evidence="1">
    <location>
        <begin position="334"/>
        <end position="383"/>
    </location>
</feature>
<comment type="caution">
    <text evidence="3">The sequence shown here is derived from an EMBL/GenBank/DDBJ whole genome shotgun (WGS) entry which is preliminary data.</text>
</comment>
<dbReference type="AlphaFoldDB" id="A0A846RVF1"/>
<dbReference type="InterPro" id="IPR016032">
    <property type="entry name" value="Sig_transdc_resp-reg_C-effctor"/>
</dbReference>
<dbReference type="SMART" id="SM00421">
    <property type="entry name" value="HTH_LUXR"/>
    <property type="match status" value="1"/>
</dbReference>
<organism evidence="3 4">
    <name type="scientific">Brevibacterium marinum</name>
    <dbReference type="NCBI Taxonomy" id="418643"/>
    <lineage>
        <taxon>Bacteria</taxon>
        <taxon>Bacillati</taxon>
        <taxon>Actinomycetota</taxon>
        <taxon>Actinomycetes</taxon>
        <taxon>Micrococcales</taxon>
        <taxon>Brevibacteriaceae</taxon>
        <taxon>Brevibacterium</taxon>
    </lineage>
</organism>
<gene>
    <name evidence="3" type="ORF">BKA07_000981</name>
</gene>
<dbReference type="Gene3D" id="1.10.10.10">
    <property type="entry name" value="Winged helix-like DNA-binding domain superfamily/Winged helix DNA-binding domain"/>
    <property type="match status" value="1"/>
</dbReference>
<protein>
    <submittedName>
        <fullName evidence="3">DNA-binding CsgD family transcriptional regulator</fullName>
    </submittedName>
</protein>
<dbReference type="Pfam" id="PF00196">
    <property type="entry name" value="GerE"/>
    <property type="match status" value="1"/>
</dbReference>
<dbReference type="GO" id="GO:0006355">
    <property type="term" value="P:regulation of DNA-templated transcription"/>
    <property type="evidence" value="ECO:0007669"/>
    <property type="project" value="InterPro"/>
</dbReference>
<reference evidence="3 4" key="1">
    <citation type="submission" date="2020-03" db="EMBL/GenBank/DDBJ databases">
        <title>Sequencing the genomes of 1000 actinobacteria strains.</title>
        <authorList>
            <person name="Klenk H.-P."/>
        </authorList>
    </citation>
    <scope>NUCLEOTIDE SEQUENCE [LARGE SCALE GENOMIC DNA]</scope>
    <source>
        <strain evidence="3 4">DSM 18964</strain>
    </source>
</reference>
<dbReference type="RefSeq" id="WP_167949901.1">
    <property type="nucleotide sequence ID" value="NZ_BAAAPQ010000026.1"/>
</dbReference>
<proteinExistence type="predicted"/>
<feature type="compositionally biased region" description="Polar residues" evidence="1">
    <location>
        <begin position="7"/>
        <end position="18"/>
    </location>
</feature>
<dbReference type="EMBL" id="JAATJN010000001">
    <property type="protein sequence ID" value="NJC55946.1"/>
    <property type="molecule type" value="Genomic_DNA"/>
</dbReference>
<evidence type="ECO:0000313" key="3">
    <source>
        <dbReference type="EMBL" id="NJC55946.1"/>
    </source>
</evidence>
<dbReference type="PROSITE" id="PS50043">
    <property type="entry name" value="HTH_LUXR_2"/>
    <property type="match status" value="1"/>
</dbReference>
<accession>A0A846RVF1</accession>
<dbReference type="InterPro" id="IPR000792">
    <property type="entry name" value="Tscrpt_reg_LuxR_C"/>
</dbReference>